<gene>
    <name evidence="2" type="ORF">IV203_025077</name>
    <name evidence="1" type="ORF">IV203_025176</name>
</gene>
<evidence type="ECO:0000313" key="3">
    <source>
        <dbReference type="Proteomes" id="UP000693970"/>
    </source>
</evidence>
<comment type="caution">
    <text evidence="2">The sequence shown here is derived from an EMBL/GenBank/DDBJ whole genome shotgun (WGS) entry which is preliminary data.</text>
</comment>
<dbReference type="OrthoDB" id="8195427at2759"/>
<keyword evidence="3" id="KW-1185">Reference proteome</keyword>
<dbReference type="EMBL" id="JAGRRH010000008">
    <property type="protein sequence ID" value="KAG7365636.1"/>
    <property type="molecule type" value="Genomic_DNA"/>
</dbReference>
<reference evidence="2" key="1">
    <citation type="journal article" date="2021" name="Sci. Rep.">
        <title>Diploid genomic architecture of Nitzschia inconspicua, an elite biomass production diatom.</title>
        <authorList>
            <person name="Oliver A."/>
            <person name="Podell S."/>
            <person name="Pinowska A."/>
            <person name="Traller J.C."/>
            <person name="Smith S.R."/>
            <person name="McClure R."/>
            <person name="Beliaev A."/>
            <person name="Bohutskyi P."/>
            <person name="Hill E.A."/>
            <person name="Rabines A."/>
            <person name="Zheng H."/>
            <person name="Allen L.Z."/>
            <person name="Kuo A."/>
            <person name="Grigoriev I.V."/>
            <person name="Allen A.E."/>
            <person name="Hazlebeck D."/>
            <person name="Allen E.E."/>
        </authorList>
    </citation>
    <scope>NUCLEOTIDE SEQUENCE</scope>
    <source>
        <strain evidence="2">Hildebrandi</strain>
    </source>
</reference>
<sequence length="146" mass="16872">MLSVNDKISYKIVKKATSTDFPQGDATKAWKALQKRWEPKGEIDKQNITDKFFSSTLKDLNVNPEDWITDLEEMQERLDDMGEKISDSMLTSHILHNVPEEYKVVVDMLSRNKTKTIESVKKELKAKWDRMKEAGTVTEKDTALHV</sequence>
<protein>
    <submittedName>
        <fullName evidence="2">Gag-polypeptide of LTR copia-type</fullName>
    </submittedName>
</protein>
<accession>A0A9K3PZT2</accession>
<dbReference type="Pfam" id="PF14223">
    <property type="entry name" value="Retrotran_gag_2"/>
    <property type="match status" value="1"/>
</dbReference>
<proteinExistence type="predicted"/>
<evidence type="ECO:0000313" key="1">
    <source>
        <dbReference type="EMBL" id="KAG7339583.1"/>
    </source>
</evidence>
<dbReference type="AlphaFoldDB" id="A0A9K3PZT2"/>
<reference evidence="2" key="2">
    <citation type="submission" date="2021-04" db="EMBL/GenBank/DDBJ databases">
        <authorList>
            <person name="Podell S."/>
        </authorList>
    </citation>
    <scope>NUCLEOTIDE SEQUENCE</scope>
    <source>
        <strain evidence="2">Hildebrandi</strain>
    </source>
</reference>
<organism evidence="2 3">
    <name type="scientific">Nitzschia inconspicua</name>
    <dbReference type="NCBI Taxonomy" id="303405"/>
    <lineage>
        <taxon>Eukaryota</taxon>
        <taxon>Sar</taxon>
        <taxon>Stramenopiles</taxon>
        <taxon>Ochrophyta</taxon>
        <taxon>Bacillariophyta</taxon>
        <taxon>Bacillariophyceae</taxon>
        <taxon>Bacillariophycidae</taxon>
        <taxon>Bacillariales</taxon>
        <taxon>Bacillariaceae</taxon>
        <taxon>Nitzschia</taxon>
    </lineage>
</organism>
<evidence type="ECO:0000313" key="2">
    <source>
        <dbReference type="EMBL" id="KAG7365636.1"/>
    </source>
</evidence>
<dbReference type="EMBL" id="JAGRRH010000032">
    <property type="protein sequence ID" value="KAG7339583.1"/>
    <property type="molecule type" value="Genomic_DNA"/>
</dbReference>
<dbReference type="Proteomes" id="UP000693970">
    <property type="component" value="Unassembled WGS sequence"/>
</dbReference>
<name>A0A9K3PZT2_9STRA</name>